<sequence length="461" mass="48946">MAVHLLSLLKDQFTPAVIDQLSGELNESSANTLKAVNGSLPTLLGALTRRVQASGGASSLINFLEKENYADTPFDVSQVTDTHQETAHTVATGRHFLDQIFGNNLTRTTELIGTYSGTKPQSALAILSLAGSVLMGVLGRQEQENGLTAESLKTLLLGQATEFQKAVPTGLEGVGSLLGFSELVTPAGPQTEVQGTDNFSGTIVNPNIPKSPEGDRRHENVRWLRWAMFALAALVIALIVQKCSQNQNGIDGVSTDSTARVESDEAEDTSPATKQSVEESNGQVSDSTAPGALGIRDSSASGASGSSGSGPEVRTQVELPGGRKLSLTENSFNAQLAQFLGSKPKNPERTFTFDNLTFETNSDRITVESRPNVNDLIEIMKAYPGLHIRVEGHTDNTGNADANKKLSIDRANAVRTALMSAGIEANRVTTQGFGSTKPTASNESAEGRQKNRRIDVAVTKI</sequence>
<feature type="region of interest" description="Disordered" evidence="2">
    <location>
        <begin position="249"/>
        <end position="318"/>
    </location>
</feature>
<dbReference type="EMBL" id="JBHULN010000002">
    <property type="protein sequence ID" value="MFD2569702.1"/>
    <property type="molecule type" value="Genomic_DNA"/>
</dbReference>
<dbReference type="PROSITE" id="PS51123">
    <property type="entry name" value="OMPA_2"/>
    <property type="match status" value="1"/>
</dbReference>
<protein>
    <submittedName>
        <fullName evidence="4">DUF937 domain-containing protein</fullName>
    </submittedName>
</protein>
<feature type="compositionally biased region" description="Low complexity" evidence="2">
    <location>
        <begin position="298"/>
        <end position="310"/>
    </location>
</feature>
<dbReference type="Pfam" id="PF06078">
    <property type="entry name" value="DUF937"/>
    <property type="match status" value="1"/>
</dbReference>
<feature type="region of interest" description="Disordered" evidence="2">
    <location>
        <begin position="189"/>
        <end position="216"/>
    </location>
</feature>
<dbReference type="Pfam" id="PF00691">
    <property type="entry name" value="OmpA"/>
    <property type="match status" value="1"/>
</dbReference>
<keyword evidence="5" id="KW-1185">Reference proteome</keyword>
<dbReference type="PANTHER" id="PTHR30329:SF21">
    <property type="entry name" value="LIPOPROTEIN YIAD-RELATED"/>
    <property type="match status" value="1"/>
</dbReference>
<evidence type="ECO:0000313" key="4">
    <source>
        <dbReference type="EMBL" id="MFD2569702.1"/>
    </source>
</evidence>
<feature type="compositionally biased region" description="Polar residues" evidence="2">
    <location>
        <begin position="270"/>
        <end position="288"/>
    </location>
</feature>
<dbReference type="InterPro" id="IPR036737">
    <property type="entry name" value="OmpA-like_sf"/>
</dbReference>
<evidence type="ECO:0000259" key="3">
    <source>
        <dbReference type="PROSITE" id="PS51123"/>
    </source>
</evidence>
<feature type="compositionally biased region" description="Polar residues" evidence="2">
    <location>
        <begin position="191"/>
        <end position="205"/>
    </location>
</feature>
<accession>A0ABW5LZF2</accession>
<evidence type="ECO:0000256" key="2">
    <source>
        <dbReference type="SAM" id="MobiDB-lite"/>
    </source>
</evidence>
<dbReference type="CDD" id="cd07185">
    <property type="entry name" value="OmpA_C-like"/>
    <property type="match status" value="1"/>
</dbReference>
<reference evidence="5" key="1">
    <citation type="journal article" date="2019" name="Int. J. Syst. Evol. Microbiol.">
        <title>The Global Catalogue of Microorganisms (GCM) 10K type strain sequencing project: providing services to taxonomists for standard genome sequencing and annotation.</title>
        <authorList>
            <consortium name="The Broad Institute Genomics Platform"/>
            <consortium name="The Broad Institute Genome Sequencing Center for Infectious Disease"/>
            <person name="Wu L."/>
            <person name="Ma J."/>
        </authorList>
    </citation>
    <scope>NUCLEOTIDE SEQUENCE [LARGE SCALE GENOMIC DNA]</scope>
    <source>
        <strain evidence="5">KCTC 42805</strain>
    </source>
</reference>
<evidence type="ECO:0000256" key="1">
    <source>
        <dbReference type="PROSITE-ProRule" id="PRU00473"/>
    </source>
</evidence>
<evidence type="ECO:0000313" key="5">
    <source>
        <dbReference type="Proteomes" id="UP001597469"/>
    </source>
</evidence>
<dbReference type="SUPFAM" id="SSF103088">
    <property type="entry name" value="OmpA-like"/>
    <property type="match status" value="1"/>
</dbReference>
<feature type="compositionally biased region" description="Polar residues" evidence="2">
    <location>
        <begin position="249"/>
        <end position="260"/>
    </location>
</feature>
<name>A0ABW5LZF2_9BACT</name>
<dbReference type="Proteomes" id="UP001597469">
    <property type="component" value="Unassembled WGS sequence"/>
</dbReference>
<comment type="caution">
    <text evidence="4">The sequence shown here is derived from an EMBL/GenBank/DDBJ whole genome shotgun (WGS) entry which is preliminary data.</text>
</comment>
<dbReference type="PANTHER" id="PTHR30329">
    <property type="entry name" value="STATOR ELEMENT OF FLAGELLAR MOTOR COMPLEX"/>
    <property type="match status" value="1"/>
</dbReference>
<proteinExistence type="predicted"/>
<dbReference type="Gene3D" id="3.30.1330.60">
    <property type="entry name" value="OmpA-like domain"/>
    <property type="match status" value="1"/>
</dbReference>
<feature type="compositionally biased region" description="Polar residues" evidence="2">
    <location>
        <begin position="431"/>
        <end position="444"/>
    </location>
</feature>
<gene>
    <name evidence="4" type="ORF">ACFSUS_03600</name>
</gene>
<organism evidence="4 5">
    <name type="scientific">Spirosoma soli</name>
    <dbReference type="NCBI Taxonomy" id="1770529"/>
    <lineage>
        <taxon>Bacteria</taxon>
        <taxon>Pseudomonadati</taxon>
        <taxon>Bacteroidota</taxon>
        <taxon>Cytophagia</taxon>
        <taxon>Cytophagales</taxon>
        <taxon>Cytophagaceae</taxon>
        <taxon>Spirosoma</taxon>
    </lineage>
</organism>
<dbReference type="InterPro" id="IPR050330">
    <property type="entry name" value="Bact_OuterMem_StrucFunc"/>
</dbReference>
<dbReference type="InterPro" id="IPR009282">
    <property type="entry name" value="DUF937"/>
</dbReference>
<keyword evidence="1" id="KW-0472">Membrane</keyword>
<dbReference type="InterPro" id="IPR006665">
    <property type="entry name" value="OmpA-like"/>
</dbReference>
<dbReference type="PRINTS" id="PR01023">
    <property type="entry name" value="NAFLGMOTY"/>
</dbReference>
<feature type="domain" description="OmpA-like" evidence="3">
    <location>
        <begin position="349"/>
        <end position="461"/>
    </location>
</feature>
<dbReference type="RefSeq" id="WP_381519219.1">
    <property type="nucleotide sequence ID" value="NZ_JBHULN010000002.1"/>
</dbReference>
<feature type="region of interest" description="Disordered" evidence="2">
    <location>
        <begin position="431"/>
        <end position="450"/>
    </location>
</feature>